<evidence type="ECO:0000313" key="2">
    <source>
        <dbReference type="EMBL" id="KER30489.1"/>
    </source>
</evidence>
<dbReference type="CTD" id="20317285"/>
<dbReference type="Pfam" id="PF13927">
    <property type="entry name" value="Ig_3"/>
    <property type="match status" value="1"/>
</dbReference>
<evidence type="ECO:0000259" key="1">
    <source>
        <dbReference type="PROSITE" id="PS50835"/>
    </source>
</evidence>
<dbReference type="CDD" id="cd00096">
    <property type="entry name" value="Ig"/>
    <property type="match status" value="1"/>
</dbReference>
<evidence type="ECO:0000313" key="3">
    <source>
        <dbReference type="Proteomes" id="UP000054324"/>
    </source>
</evidence>
<name>A0A075AHU4_OPIVI</name>
<dbReference type="Gene3D" id="2.60.40.10">
    <property type="entry name" value="Immunoglobulins"/>
    <property type="match status" value="3"/>
</dbReference>
<proteinExistence type="predicted"/>
<dbReference type="InterPro" id="IPR003599">
    <property type="entry name" value="Ig_sub"/>
</dbReference>
<dbReference type="AlphaFoldDB" id="A0A075AHU4"/>
<dbReference type="EMBL" id="KL596660">
    <property type="protein sequence ID" value="KER30489.1"/>
    <property type="molecule type" value="Genomic_DNA"/>
</dbReference>
<reference evidence="2 3" key="1">
    <citation type="submission" date="2013-11" db="EMBL/GenBank/DDBJ databases">
        <title>Opisthorchis viverrini - life in the bile duct.</title>
        <authorList>
            <person name="Young N.D."/>
            <person name="Nagarajan N."/>
            <person name="Lin S.J."/>
            <person name="Korhonen P.K."/>
            <person name="Jex A.R."/>
            <person name="Hall R.S."/>
            <person name="Safavi-Hemami H."/>
            <person name="Kaewkong W."/>
            <person name="Bertrand D."/>
            <person name="Gao S."/>
            <person name="Seet Q."/>
            <person name="Wongkham S."/>
            <person name="Teh B.T."/>
            <person name="Wongkham C."/>
            <person name="Intapan P.M."/>
            <person name="Maleewong W."/>
            <person name="Yang X."/>
            <person name="Hu M."/>
            <person name="Wang Z."/>
            <person name="Hofmann A."/>
            <person name="Sternberg P.W."/>
            <person name="Tan P."/>
            <person name="Wang J."/>
            <person name="Gasser R.B."/>
        </authorList>
    </citation>
    <scope>NUCLEOTIDE SEQUENCE [LARGE SCALE GENOMIC DNA]</scope>
</reference>
<dbReference type="GeneID" id="20317285"/>
<feature type="domain" description="Ig-like" evidence="1">
    <location>
        <begin position="174"/>
        <end position="272"/>
    </location>
</feature>
<gene>
    <name evidence="2" type="ORF">T265_03098</name>
</gene>
<dbReference type="RefSeq" id="XP_009165767.1">
    <property type="nucleotide sequence ID" value="XM_009167503.1"/>
</dbReference>
<dbReference type="Proteomes" id="UP000054324">
    <property type="component" value="Unassembled WGS sequence"/>
</dbReference>
<dbReference type="PROSITE" id="PS50835">
    <property type="entry name" value="IG_LIKE"/>
    <property type="match status" value="1"/>
</dbReference>
<organism evidence="2 3">
    <name type="scientific">Opisthorchis viverrini</name>
    <name type="common">Southeast Asian liver fluke</name>
    <dbReference type="NCBI Taxonomy" id="6198"/>
    <lineage>
        <taxon>Eukaryota</taxon>
        <taxon>Metazoa</taxon>
        <taxon>Spiralia</taxon>
        <taxon>Lophotrochozoa</taxon>
        <taxon>Platyhelminthes</taxon>
        <taxon>Trematoda</taxon>
        <taxon>Digenea</taxon>
        <taxon>Opisthorchiida</taxon>
        <taxon>Opisthorchiata</taxon>
        <taxon>Opisthorchiidae</taxon>
        <taxon>Opisthorchis</taxon>
    </lineage>
</organism>
<sequence>MRPELAGPVTVQAVHPQGQQVSSTSQLKVATPVTLAPMTAETVQPIEEFQAVPEDQMRFTETEAPEMQPKPEEYKIAPQFVQTLPSTVTPAIGATVALEVIVTGQPQPDVQWTVSSPQTSSRCEIVPAEEVDQVTTHHQLLIHDVKTDDYRTTVQVVATSEIGQATSVCQLEAPAERLEFTKTLSPELEVAEATPVLLECAVQPTPTPVDFHWYVQGVEVTPETQGVVIQSTSHTSQLHIEQMRPELAGPVTVQAVHPQGQQVSSTSQLKVATPVTLAPMTAETVQPIEEFQAVPEDQMRFTETEAPEMQPKPEEYKIAPQFVQTLPSTVTPAIGATVALEVIVTGQPQPDVQWTVSSPQTSSRCEIVPAEEVDQVTTHHQWWIHDVKTDDYRTTVQVVATSEIGQATSGAS</sequence>
<dbReference type="InterPro" id="IPR036179">
    <property type="entry name" value="Ig-like_dom_sf"/>
</dbReference>
<accession>A0A075AHU4</accession>
<dbReference type="InterPro" id="IPR007110">
    <property type="entry name" value="Ig-like_dom"/>
</dbReference>
<dbReference type="OrthoDB" id="5969272at2759"/>
<protein>
    <recommendedName>
        <fullName evidence="1">Ig-like domain-containing protein</fullName>
    </recommendedName>
</protein>
<dbReference type="KEGG" id="ovi:T265_03098"/>
<dbReference type="SMART" id="SM00409">
    <property type="entry name" value="IG"/>
    <property type="match status" value="2"/>
</dbReference>
<dbReference type="InterPro" id="IPR013098">
    <property type="entry name" value="Ig_I-set"/>
</dbReference>
<dbReference type="PANTHER" id="PTHR47633">
    <property type="entry name" value="IMMUNOGLOBULIN"/>
    <property type="match status" value="1"/>
</dbReference>
<dbReference type="InterPro" id="IPR013783">
    <property type="entry name" value="Ig-like_fold"/>
</dbReference>
<dbReference type="SUPFAM" id="SSF48726">
    <property type="entry name" value="Immunoglobulin"/>
    <property type="match status" value="3"/>
</dbReference>
<keyword evidence="3" id="KW-1185">Reference proteome</keyword>
<dbReference type="Pfam" id="PF07679">
    <property type="entry name" value="I-set"/>
    <property type="match status" value="2"/>
</dbReference>